<keyword evidence="3" id="KW-1185">Reference proteome</keyword>
<dbReference type="Proteomes" id="UP000318538">
    <property type="component" value="Chromosome"/>
</dbReference>
<gene>
    <name evidence="2" type="ORF">K227x_38460</name>
</gene>
<sequence>MLHRLGDSDREAVRMRMPITVCRFSQPFRDSLGFVTHEPGLPAKAADGGTLNDSSPPARADATSPQVSRQAGIQTAKHPDRIGDPRIRYLAAEPLVGQTAGPSVTTFRNPSAIGSRA</sequence>
<organism evidence="2 3">
    <name type="scientific">Rubripirellula lacrimiformis</name>
    <dbReference type="NCBI Taxonomy" id="1930273"/>
    <lineage>
        <taxon>Bacteria</taxon>
        <taxon>Pseudomonadati</taxon>
        <taxon>Planctomycetota</taxon>
        <taxon>Planctomycetia</taxon>
        <taxon>Pirellulales</taxon>
        <taxon>Pirellulaceae</taxon>
        <taxon>Rubripirellula</taxon>
    </lineage>
</organism>
<protein>
    <submittedName>
        <fullName evidence="2">Uncharacterized protein</fullName>
    </submittedName>
</protein>
<feature type="region of interest" description="Disordered" evidence="1">
    <location>
        <begin position="39"/>
        <end position="83"/>
    </location>
</feature>
<dbReference type="KEGG" id="rlc:K227x_38460"/>
<reference evidence="2 3" key="1">
    <citation type="submission" date="2019-02" db="EMBL/GenBank/DDBJ databases">
        <title>Deep-cultivation of Planctomycetes and their phenomic and genomic characterization uncovers novel biology.</title>
        <authorList>
            <person name="Wiegand S."/>
            <person name="Jogler M."/>
            <person name="Boedeker C."/>
            <person name="Pinto D."/>
            <person name="Vollmers J."/>
            <person name="Rivas-Marin E."/>
            <person name="Kohn T."/>
            <person name="Peeters S.H."/>
            <person name="Heuer A."/>
            <person name="Rast P."/>
            <person name="Oberbeckmann S."/>
            <person name="Bunk B."/>
            <person name="Jeske O."/>
            <person name="Meyerdierks A."/>
            <person name="Storesund J.E."/>
            <person name="Kallscheuer N."/>
            <person name="Luecker S."/>
            <person name="Lage O.M."/>
            <person name="Pohl T."/>
            <person name="Merkel B.J."/>
            <person name="Hornburger P."/>
            <person name="Mueller R.-W."/>
            <person name="Bruemmer F."/>
            <person name="Labrenz M."/>
            <person name="Spormann A.M."/>
            <person name="Op den Camp H."/>
            <person name="Overmann J."/>
            <person name="Amann R."/>
            <person name="Jetten M.S.M."/>
            <person name="Mascher T."/>
            <person name="Medema M.H."/>
            <person name="Devos D.P."/>
            <person name="Kaster A.-K."/>
            <person name="Ovreas L."/>
            <person name="Rohde M."/>
            <person name="Galperin M.Y."/>
            <person name="Jogler C."/>
        </authorList>
    </citation>
    <scope>NUCLEOTIDE SEQUENCE [LARGE SCALE GENOMIC DNA]</scope>
    <source>
        <strain evidence="2 3">K22_7</strain>
    </source>
</reference>
<accession>A0A517NE92</accession>
<evidence type="ECO:0000313" key="3">
    <source>
        <dbReference type="Proteomes" id="UP000318538"/>
    </source>
</evidence>
<name>A0A517NE92_9BACT</name>
<feature type="compositionally biased region" description="Polar residues" evidence="1">
    <location>
        <begin position="63"/>
        <end position="73"/>
    </location>
</feature>
<dbReference type="EMBL" id="CP036525">
    <property type="protein sequence ID" value="QDT05446.1"/>
    <property type="molecule type" value="Genomic_DNA"/>
</dbReference>
<evidence type="ECO:0000313" key="2">
    <source>
        <dbReference type="EMBL" id="QDT05446.1"/>
    </source>
</evidence>
<dbReference type="AlphaFoldDB" id="A0A517NE92"/>
<proteinExistence type="predicted"/>
<evidence type="ECO:0000256" key="1">
    <source>
        <dbReference type="SAM" id="MobiDB-lite"/>
    </source>
</evidence>